<dbReference type="Pfam" id="PF25975">
    <property type="entry name" value="CzcB_C"/>
    <property type="match status" value="1"/>
</dbReference>
<dbReference type="Gene3D" id="2.40.30.170">
    <property type="match status" value="1"/>
</dbReference>
<evidence type="ECO:0000313" key="8">
    <source>
        <dbReference type="EMBL" id="MFC0318517.1"/>
    </source>
</evidence>
<feature type="domain" description="CusB-like barrel-sandwich hybrid" evidence="5">
    <location>
        <begin position="115"/>
        <end position="237"/>
    </location>
</feature>
<feature type="domain" description="CusB-like beta-barrel" evidence="6">
    <location>
        <begin position="242"/>
        <end position="316"/>
    </location>
</feature>
<accession>A0ABV6HIT2</accession>
<gene>
    <name evidence="8" type="ORF">ACFFI0_09360</name>
</gene>
<dbReference type="EMBL" id="JBHLWO010000002">
    <property type="protein sequence ID" value="MFC0318517.1"/>
    <property type="molecule type" value="Genomic_DNA"/>
</dbReference>
<protein>
    <submittedName>
        <fullName evidence="8">Efflux RND transporter periplasmic adaptor subunit</fullName>
    </submittedName>
</protein>
<evidence type="ECO:0000259" key="5">
    <source>
        <dbReference type="Pfam" id="PF25919"/>
    </source>
</evidence>
<comment type="caution">
    <text evidence="8">The sequence shown here is derived from an EMBL/GenBank/DDBJ whole genome shotgun (WGS) entry which is preliminary data.</text>
</comment>
<keyword evidence="2" id="KW-0813">Transport</keyword>
<dbReference type="Gene3D" id="2.40.420.20">
    <property type="match status" value="1"/>
</dbReference>
<feature type="domain" description="CzcB-like C-terminal circularly permuted SH3-like" evidence="7">
    <location>
        <begin position="325"/>
        <end position="385"/>
    </location>
</feature>
<evidence type="ECO:0000256" key="2">
    <source>
        <dbReference type="ARBA" id="ARBA00022448"/>
    </source>
</evidence>
<evidence type="ECO:0000256" key="1">
    <source>
        <dbReference type="ARBA" id="ARBA00009477"/>
    </source>
</evidence>
<dbReference type="SUPFAM" id="SSF111369">
    <property type="entry name" value="HlyD-like secretion proteins"/>
    <property type="match status" value="1"/>
</dbReference>
<sequence>MNRKKFIQVLLLTSAMPSLLWVACNKQKGQQTTAVEATFTCPMHPQIVQDHPGTCPVCGMDLVPFDKNNKDKFLTLSADQQALANITSMAVGIGSLNNYTAISGRLTVNPEQTNYISSRNAGRIEDLYIKETGIPVKRGQAIFRLYSEQLLALQEEFLMTHKQTIEFSNDQRFADIFKAAKQKLLLYGQTESQLASLLKDGKSSPYITFYAPSSGIVAELFVTEGQYLDEGSSILRLEGYDTMWVEADIYPREAAYIKEGEELKVLANGDPNNLLTTKVQFITPNYQSNTQIMQLRGSISNKGHLLQVGMPATILLPKGEQNKVLMVPSKAIIREENQSHVWIASGGGKFEPRFVETGTESFDDTEIIAGLTPGEKVVVSGAYLLYSEYVLKKGALVN</sequence>
<evidence type="ECO:0000313" key="9">
    <source>
        <dbReference type="Proteomes" id="UP001589774"/>
    </source>
</evidence>
<dbReference type="InterPro" id="IPR058792">
    <property type="entry name" value="Beta-barrel_RND_2"/>
</dbReference>
<evidence type="ECO:0000259" key="6">
    <source>
        <dbReference type="Pfam" id="PF25954"/>
    </source>
</evidence>
<feature type="domain" description="Heavy metal binding" evidence="4">
    <location>
        <begin position="39"/>
        <end position="64"/>
    </location>
</feature>
<feature type="signal peptide" evidence="3">
    <location>
        <begin position="1"/>
        <end position="23"/>
    </location>
</feature>
<feature type="chain" id="PRO_5045494714" evidence="3">
    <location>
        <begin position="24"/>
        <end position="398"/>
    </location>
</feature>
<evidence type="ECO:0000259" key="7">
    <source>
        <dbReference type="Pfam" id="PF25975"/>
    </source>
</evidence>
<evidence type="ECO:0000259" key="4">
    <source>
        <dbReference type="Pfam" id="PF19335"/>
    </source>
</evidence>
<dbReference type="Proteomes" id="UP001589774">
    <property type="component" value="Unassembled WGS sequence"/>
</dbReference>
<name>A0ABV6HIT2_9SPHI</name>
<organism evidence="8 9">
    <name type="scientific">Olivibacter oleidegradans</name>
    <dbReference type="NCBI Taxonomy" id="760123"/>
    <lineage>
        <taxon>Bacteria</taxon>
        <taxon>Pseudomonadati</taxon>
        <taxon>Bacteroidota</taxon>
        <taxon>Sphingobacteriia</taxon>
        <taxon>Sphingobacteriales</taxon>
        <taxon>Sphingobacteriaceae</taxon>
        <taxon>Olivibacter</taxon>
    </lineage>
</organism>
<dbReference type="Pfam" id="PF25919">
    <property type="entry name" value="BSH_CusB"/>
    <property type="match status" value="1"/>
</dbReference>
<dbReference type="InterPro" id="IPR006143">
    <property type="entry name" value="RND_pump_MFP"/>
</dbReference>
<proteinExistence type="inferred from homology"/>
<evidence type="ECO:0000256" key="3">
    <source>
        <dbReference type="SAM" id="SignalP"/>
    </source>
</evidence>
<dbReference type="Pfam" id="PF25954">
    <property type="entry name" value="Beta-barrel_RND_2"/>
    <property type="match status" value="1"/>
</dbReference>
<reference evidence="8 9" key="1">
    <citation type="submission" date="2024-09" db="EMBL/GenBank/DDBJ databases">
        <authorList>
            <person name="Sun Q."/>
            <person name="Mori K."/>
        </authorList>
    </citation>
    <scope>NUCLEOTIDE SEQUENCE [LARGE SCALE GENOMIC DNA]</scope>
    <source>
        <strain evidence="8 9">CCM 7765</strain>
    </source>
</reference>
<dbReference type="InterPro" id="IPR045800">
    <property type="entry name" value="HMBD"/>
</dbReference>
<dbReference type="InterPro" id="IPR051909">
    <property type="entry name" value="MFP_Cation_Efflux"/>
</dbReference>
<dbReference type="InterPro" id="IPR058649">
    <property type="entry name" value="CzcB_C"/>
</dbReference>
<dbReference type="Pfam" id="PF19335">
    <property type="entry name" value="HMBD"/>
    <property type="match status" value="1"/>
</dbReference>
<dbReference type="Gene3D" id="2.40.50.100">
    <property type="match status" value="1"/>
</dbReference>
<keyword evidence="3" id="KW-0732">Signal</keyword>
<dbReference type="RefSeq" id="WP_013666070.1">
    <property type="nucleotide sequence ID" value="NZ_JBHLWO010000002.1"/>
</dbReference>
<keyword evidence="9" id="KW-1185">Reference proteome</keyword>
<comment type="similarity">
    <text evidence="1">Belongs to the membrane fusion protein (MFP) (TC 8.A.1) family.</text>
</comment>
<dbReference type="PROSITE" id="PS51257">
    <property type="entry name" value="PROKAR_LIPOPROTEIN"/>
    <property type="match status" value="1"/>
</dbReference>
<dbReference type="NCBIfam" id="TIGR01730">
    <property type="entry name" value="RND_mfp"/>
    <property type="match status" value="1"/>
</dbReference>
<dbReference type="InterPro" id="IPR058790">
    <property type="entry name" value="BSH_CusB"/>
</dbReference>
<dbReference type="PANTHER" id="PTHR30097:SF15">
    <property type="entry name" value="CATION EFFLUX SYSTEM PROTEIN CUSB"/>
    <property type="match status" value="1"/>
</dbReference>
<dbReference type="PANTHER" id="PTHR30097">
    <property type="entry name" value="CATION EFFLUX SYSTEM PROTEIN CUSB"/>
    <property type="match status" value="1"/>
</dbReference>